<dbReference type="Pfam" id="PF14258">
    <property type="entry name" value="DUF4350"/>
    <property type="match status" value="1"/>
</dbReference>
<dbReference type="InterPro" id="IPR025646">
    <property type="entry name" value="DUF4350"/>
</dbReference>
<dbReference type="OrthoDB" id="3327at2157"/>
<dbReference type="Proteomes" id="UP000011625">
    <property type="component" value="Unassembled WGS sequence"/>
</dbReference>
<dbReference type="PROSITE" id="PS01123">
    <property type="entry name" value="TNASE_1"/>
    <property type="match status" value="1"/>
</dbReference>
<name>M0NFC7_9EURY</name>
<dbReference type="PATRIC" id="fig|1227456.3.peg.311"/>
<feature type="compositionally biased region" description="Pro residues" evidence="1">
    <location>
        <begin position="542"/>
        <end position="559"/>
    </location>
</feature>
<dbReference type="SMART" id="SM00318">
    <property type="entry name" value="SNc"/>
    <property type="match status" value="1"/>
</dbReference>
<dbReference type="SUPFAM" id="SSF50199">
    <property type="entry name" value="Staphylococcal nuclease"/>
    <property type="match status" value="1"/>
</dbReference>
<organism evidence="3 4">
    <name type="scientific">Halococcus salifodinae DSM 8989</name>
    <dbReference type="NCBI Taxonomy" id="1227456"/>
    <lineage>
        <taxon>Archaea</taxon>
        <taxon>Methanobacteriati</taxon>
        <taxon>Methanobacteriota</taxon>
        <taxon>Stenosarchaea group</taxon>
        <taxon>Halobacteria</taxon>
        <taxon>Halobacteriales</taxon>
        <taxon>Halococcaceae</taxon>
        <taxon>Halococcus</taxon>
    </lineage>
</organism>
<feature type="region of interest" description="Disordered" evidence="1">
    <location>
        <begin position="728"/>
        <end position="748"/>
    </location>
</feature>
<accession>M0NFC7</accession>
<dbReference type="AlphaFoldDB" id="M0NFC7"/>
<evidence type="ECO:0000313" key="3">
    <source>
        <dbReference type="EMBL" id="EMA55395.1"/>
    </source>
</evidence>
<reference evidence="3 4" key="1">
    <citation type="journal article" date="2014" name="PLoS Genet.">
        <title>Phylogenetically driven sequencing of extremely halophilic archaea reveals strategies for static and dynamic osmo-response.</title>
        <authorList>
            <person name="Becker E.A."/>
            <person name="Seitzer P.M."/>
            <person name="Tritt A."/>
            <person name="Larsen D."/>
            <person name="Krusor M."/>
            <person name="Yao A.I."/>
            <person name="Wu D."/>
            <person name="Madern D."/>
            <person name="Eisen J.A."/>
            <person name="Darling A.E."/>
            <person name="Facciotti M.T."/>
        </authorList>
    </citation>
    <scope>NUCLEOTIDE SEQUENCE [LARGE SCALE GENOMIC DNA]</scope>
    <source>
        <strain evidence="3 4">DSM 8989</strain>
    </source>
</reference>
<dbReference type="GO" id="GO:0004518">
    <property type="term" value="F:nuclease activity"/>
    <property type="evidence" value="ECO:0007669"/>
    <property type="project" value="InterPro"/>
</dbReference>
<dbReference type="GO" id="GO:0003676">
    <property type="term" value="F:nucleic acid binding"/>
    <property type="evidence" value="ECO:0007669"/>
    <property type="project" value="InterPro"/>
</dbReference>
<feature type="region of interest" description="Disordered" evidence="1">
    <location>
        <begin position="534"/>
        <end position="574"/>
    </location>
</feature>
<protein>
    <submittedName>
        <fullName evidence="3">Nuclease</fullName>
    </submittedName>
</protein>
<evidence type="ECO:0000259" key="2">
    <source>
        <dbReference type="PROSITE" id="PS50830"/>
    </source>
</evidence>
<dbReference type="EMBL" id="AOME01000013">
    <property type="protein sequence ID" value="EMA55395.1"/>
    <property type="molecule type" value="Genomic_DNA"/>
</dbReference>
<dbReference type="InterPro" id="IPR016071">
    <property type="entry name" value="Staphylococal_nuclease_OB-fold"/>
</dbReference>
<dbReference type="Gene3D" id="2.40.50.90">
    <property type="match status" value="1"/>
</dbReference>
<dbReference type="InterPro" id="IPR002071">
    <property type="entry name" value="Thermonucl_AS"/>
</dbReference>
<evidence type="ECO:0000256" key="1">
    <source>
        <dbReference type="SAM" id="MobiDB-lite"/>
    </source>
</evidence>
<dbReference type="InterPro" id="IPR035437">
    <property type="entry name" value="SNase_OB-fold_sf"/>
</dbReference>
<dbReference type="Pfam" id="PF00565">
    <property type="entry name" value="SNase"/>
    <property type="match status" value="1"/>
</dbReference>
<comment type="caution">
    <text evidence="3">The sequence shown here is derived from an EMBL/GenBank/DDBJ whole genome shotgun (WGS) entry which is preliminary data.</text>
</comment>
<feature type="compositionally biased region" description="Basic residues" evidence="1">
    <location>
        <begin position="738"/>
        <end position="748"/>
    </location>
</feature>
<sequence>MRRRTFLTALGATSATALSGAGAASSQELLATDGTIRPLAFDSTASLLDGNERPLTDDSLVAVWAESTAYNGDADGNGDAVSYPDGTPIPLVASDDGIVGFGAPIGQDDTDFNYGNEEFLLNVLDAEADGPTVVFDEGHGQFYDTEKFSAFIGYAEANGYEIAATTDIAADLTGADAAIVTSPSEVFSAAERDALVAFVANGGTLLLFDQSDFNNFDATANLNAIAEAIGTGFRFNDDQVYDPENNLYAPFVPLTSNFNTAFDYFADREGLGFELDPSKTYTVEVVEVTDGDTVDVRFEGGQETAIRVLGIDTPETGSATSTERAEEWEGIESYDYLEAAGNAATAFARGELSPGQRVDLSFDANEPARDEFGRVLGYLTYDADGSGSRETLYNHRVIDAGHARVYDSGLARHDEFLAAELDARETGRNVWSASDPANAESIRNDPVEELFVPRAAAIESASGDLSGRVPVRAEATASTPNAPLIAVDDDAGIAMVGSPFVDEAYEIAEGYPVETNGYGNYVFLTHLLSRTAATAGRGPPLHAGPPDTPGNGGPPPHAGPPDRAGPPERNASDEYGEAPVLIDGGHGQFAASYALSAEDAAYYLRYLEGVDIAFEGVNQLATGFGAELLGNGRALLITAPTEAYTETELDAVRTFRKDGGAVVLLGGAVPEVARTNLNTIAEALGSDLRLGGAVTDGTNNLNGNPSVPITTNFGDRFNLFDTYTNETEYGNRKAGSGRSHRKGRRNDS</sequence>
<feature type="domain" description="TNase-like" evidence="2">
    <location>
        <begin position="279"/>
        <end position="433"/>
    </location>
</feature>
<evidence type="ECO:0000313" key="4">
    <source>
        <dbReference type="Proteomes" id="UP000011625"/>
    </source>
</evidence>
<keyword evidence="4" id="KW-1185">Reference proteome</keyword>
<dbReference type="STRING" id="1227456.C450_01474"/>
<proteinExistence type="predicted"/>
<dbReference type="PROSITE" id="PS50830">
    <property type="entry name" value="TNASE_3"/>
    <property type="match status" value="1"/>
</dbReference>
<gene>
    <name evidence="3" type="ORF">C450_01474</name>
</gene>
<dbReference type="RefSeq" id="WP_005039112.1">
    <property type="nucleotide sequence ID" value="NZ_AOME01000013.1"/>
</dbReference>